<dbReference type="RefSeq" id="WP_066599548.1">
    <property type="nucleotide sequence ID" value="NZ_FORY01000005.1"/>
</dbReference>
<dbReference type="Proteomes" id="UP000183299">
    <property type="component" value="Unassembled WGS sequence"/>
</dbReference>
<proteinExistence type="predicted"/>
<organism evidence="2 3">
    <name type="scientific">Celeribacter halophilus</name>
    <dbReference type="NCBI Taxonomy" id="576117"/>
    <lineage>
        <taxon>Bacteria</taxon>
        <taxon>Pseudomonadati</taxon>
        <taxon>Pseudomonadota</taxon>
        <taxon>Alphaproteobacteria</taxon>
        <taxon>Rhodobacterales</taxon>
        <taxon>Roseobacteraceae</taxon>
        <taxon>Celeribacter</taxon>
    </lineage>
</organism>
<dbReference type="AlphaFoldDB" id="A0A1I3RKX1"/>
<name>A0A1I3RKX1_9RHOB</name>
<dbReference type="STRING" id="576117.SAMN04488138_105135"/>
<dbReference type="EMBL" id="FORY01000005">
    <property type="protein sequence ID" value="SFJ46502.1"/>
    <property type="molecule type" value="Genomic_DNA"/>
</dbReference>
<keyword evidence="3" id="KW-1185">Reference proteome</keyword>
<accession>A0A1I3RKX1</accession>
<dbReference type="InterPro" id="IPR045601">
    <property type="entry name" value="DUF6455"/>
</dbReference>
<gene>
    <name evidence="2" type="ORF">SAMN04488138_105135</name>
</gene>
<evidence type="ECO:0000313" key="2">
    <source>
        <dbReference type="EMBL" id="SFJ46502.1"/>
    </source>
</evidence>
<dbReference type="GeneID" id="98664799"/>
<protein>
    <recommendedName>
        <fullName evidence="1">DUF6455 domain-containing protein</fullName>
    </recommendedName>
</protein>
<dbReference type="Pfam" id="PF20056">
    <property type="entry name" value="DUF6455"/>
    <property type="match status" value="1"/>
</dbReference>
<reference evidence="2 3" key="1">
    <citation type="submission" date="2016-10" db="EMBL/GenBank/DDBJ databases">
        <authorList>
            <person name="de Groot N.N."/>
        </authorList>
    </citation>
    <scope>NUCLEOTIDE SEQUENCE [LARGE SCALE GENOMIC DNA]</scope>
    <source>
        <strain evidence="2 3">CGMCC 1.8891</strain>
    </source>
</reference>
<feature type="domain" description="DUF6455" evidence="1">
    <location>
        <begin position="1"/>
        <end position="88"/>
    </location>
</feature>
<sequence>MMKFGTYEAHARLVERMADALGVDLTERAQRGEDPSETEVRNRVHRCQGCTAPEACVTFLDRLAQAGDKAPSAPDFCRNRNELARLAAE</sequence>
<evidence type="ECO:0000259" key="1">
    <source>
        <dbReference type="Pfam" id="PF20056"/>
    </source>
</evidence>
<evidence type="ECO:0000313" key="3">
    <source>
        <dbReference type="Proteomes" id="UP000183299"/>
    </source>
</evidence>